<evidence type="ECO:0000256" key="1">
    <source>
        <dbReference type="ARBA" id="ARBA00004651"/>
    </source>
</evidence>
<dbReference type="PROSITE" id="PS01023">
    <property type="entry name" value="PTR2_2"/>
    <property type="match status" value="1"/>
</dbReference>
<dbReference type="PANTHER" id="PTHR23517">
    <property type="entry name" value="RESISTANCE PROTEIN MDTM, PUTATIVE-RELATED-RELATED"/>
    <property type="match status" value="1"/>
</dbReference>
<feature type="transmembrane region" description="Helical" evidence="9">
    <location>
        <begin position="413"/>
        <end position="435"/>
    </location>
</feature>
<feature type="transmembrane region" description="Helical" evidence="9">
    <location>
        <begin position="200"/>
        <end position="224"/>
    </location>
</feature>
<protein>
    <submittedName>
        <fullName evidence="11">Peptide MFS transporter</fullName>
    </submittedName>
</protein>
<evidence type="ECO:0000256" key="8">
    <source>
        <dbReference type="RuleBase" id="RU003755"/>
    </source>
</evidence>
<name>A0AA46W6D0_CAPOC</name>
<feature type="transmembrane region" description="Helical" evidence="9">
    <location>
        <begin position="262"/>
        <end position="279"/>
    </location>
</feature>
<evidence type="ECO:0000256" key="4">
    <source>
        <dbReference type="ARBA" id="ARBA00022692"/>
    </source>
</evidence>
<evidence type="ECO:0000313" key="12">
    <source>
        <dbReference type="Proteomes" id="UP001163262"/>
    </source>
</evidence>
<organism evidence="11 12">
    <name type="scientific">Capnocytophaga ochracea</name>
    <dbReference type="NCBI Taxonomy" id="1018"/>
    <lineage>
        <taxon>Bacteria</taxon>
        <taxon>Pseudomonadati</taxon>
        <taxon>Bacteroidota</taxon>
        <taxon>Flavobacteriia</taxon>
        <taxon>Flavobacteriales</taxon>
        <taxon>Flavobacteriaceae</taxon>
        <taxon>Capnocytophaga</taxon>
    </lineage>
</organism>
<dbReference type="PROSITE" id="PS01022">
    <property type="entry name" value="PTR2_1"/>
    <property type="match status" value="1"/>
</dbReference>
<comment type="similarity">
    <text evidence="8">Belongs to the major facilitator superfamily. Proton-dependent oligopeptide transporter (POT/PTR) (TC 2.A.17) family.</text>
</comment>
<feature type="transmembrane region" description="Helical" evidence="9">
    <location>
        <begin position="88"/>
        <end position="106"/>
    </location>
</feature>
<reference evidence="11" key="1">
    <citation type="submission" date="2022-10" db="EMBL/GenBank/DDBJ databases">
        <title>Complete genome sequence of Capnocytophaga ochracea KCOM 2812 isolated from actinomycosis lesion.</title>
        <authorList>
            <person name="Kook J.-K."/>
            <person name="Park S.-N."/>
            <person name="Lim Y.K."/>
        </authorList>
    </citation>
    <scope>NUCLEOTIDE SEQUENCE</scope>
    <source>
        <strain evidence="11">KCOM 28121</strain>
    </source>
</reference>
<dbReference type="InterPro" id="IPR018456">
    <property type="entry name" value="PTR2_symporter_CS"/>
</dbReference>
<accession>A0AA46W6D0</accession>
<keyword evidence="6 9" id="KW-1133">Transmembrane helix</keyword>
<feature type="transmembrane region" description="Helical" evidence="9">
    <location>
        <begin position="118"/>
        <end position="135"/>
    </location>
</feature>
<evidence type="ECO:0000256" key="6">
    <source>
        <dbReference type="ARBA" id="ARBA00022989"/>
    </source>
</evidence>
<dbReference type="InterPro" id="IPR005279">
    <property type="entry name" value="Dipep/tripep_permease"/>
</dbReference>
<dbReference type="NCBIfam" id="TIGR00924">
    <property type="entry name" value="yjdL_sub1_fam"/>
    <property type="match status" value="2"/>
</dbReference>
<evidence type="ECO:0000256" key="3">
    <source>
        <dbReference type="ARBA" id="ARBA00022475"/>
    </source>
</evidence>
<dbReference type="InterPro" id="IPR000109">
    <property type="entry name" value="POT_fam"/>
</dbReference>
<proteinExistence type="inferred from homology"/>
<dbReference type="InterPro" id="IPR020846">
    <property type="entry name" value="MFS_dom"/>
</dbReference>
<feature type="transmembrane region" description="Helical" evidence="9">
    <location>
        <begin position="380"/>
        <end position="401"/>
    </location>
</feature>
<keyword evidence="7 9" id="KW-0472">Membrane</keyword>
<feature type="domain" description="Major facilitator superfamily (MFS) profile" evidence="10">
    <location>
        <begin position="15"/>
        <end position="469"/>
    </location>
</feature>
<dbReference type="PROSITE" id="PS50850">
    <property type="entry name" value="MFS"/>
    <property type="match status" value="1"/>
</dbReference>
<comment type="subcellular location">
    <subcellularLocation>
        <location evidence="1">Cell membrane</location>
        <topology evidence="1">Multi-pass membrane protein</topology>
    </subcellularLocation>
    <subcellularLocation>
        <location evidence="8">Membrane</location>
        <topology evidence="8">Multi-pass membrane protein</topology>
    </subcellularLocation>
</comment>
<dbReference type="EMBL" id="CP110230">
    <property type="protein sequence ID" value="UZD39813.1"/>
    <property type="molecule type" value="Genomic_DNA"/>
</dbReference>
<dbReference type="Pfam" id="PF00854">
    <property type="entry name" value="PTR2"/>
    <property type="match status" value="2"/>
</dbReference>
<keyword evidence="5" id="KW-0653">Protein transport</keyword>
<dbReference type="PANTHER" id="PTHR23517:SF15">
    <property type="entry name" value="PROTON-DEPENDENT OLIGOPEPTIDE FAMILY TRANSPORT PROTEIN"/>
    <property type="match status" value="1"/>
</dbReference>
<dbReference type="Proteomes" id="UP001163262">
    <property type="component" value="Chromosome"/>
</dbReference>
<feature type="transmembrane region" description="Helical" evidence="9">
    <location>
        <begin position="156"/>
        <end position="180"/>
    </location>
</feature>
<feature type="transmembrane region" description="Helical" evidence="9">
    <location>
        <begin position="16"/>
        <end position="40"/>
    </location>
</feature>
<keyword evidence="2 8" id="KW-0813">Transport</keyword>
<evidence type="ECO:0000256" key="9">
    <source>
        <dbReference type="SAM" id="Phobius"/>
    </source>
</evidence>
<keyword evidence="4 8" id="KW-0812">Transmembrane</keyword>
<evidence type="ECO:0000256" key="7">
    <source>
        <dbReference type="ARBA" id="ARBA00023136"/>
    </source>
</evidence>
<dbReference type="CDD" id="cd17346">
    <property type="entry name" value="MFS_DtpA_like"/>
    <property type="match status" value="1"/>
</dbReference>
<feature type="transmembrane region" description="Helical" evidence="9">
    <location>
        <begin position="341"/>
        <end position="360"/>
    </location>
</feature>
<dbReference type="InterPro" id="IPR050171">
    <property type="entry name" value="MFS_Transporters"/>
</dbReference>
<evidence type="ECO:0000313" key="11">
    <source>
        <dbReference type="EMBL" id="UZD39813.1"/>
    </source>
</evidence>
<feature type="transmembrane region" description="Helical" evidence="9">
    <location>
        <begin position="306"/>
        <end position="329"/>
    </location>
</feature>
<keyword evidence="3" id="KW-1003">Cell membrane</keyword>
<dbReference type="AlphaFoldDB" id="A0AA46W6D0"/>
<dbReference type="GO" id="GO:0005886">
    <property type="term" value="C:plasma membrane"/>
    <property type="evidence" value="ECO:0007669"/>
    <property type="project" value="UniProtKB-SubCell"/>
</dbReference>
<dbReference type="Gene3D" id="1.20.1250.20">
    <property type="entry name" value="MFS general substrate transporter like domains"/>
    <property type="match status" value="2"/>
</dbReference>
<keyword evidence="5" id="KW-0571">Peptide transport</keyword>
<dbReference type="SUPFAM" id="SSF103473">
    <property type="entry name" value="MFS general substrate transporter"/>
    <property type="match status" value="1"/>
</dbReference>
<sequence>MDTNVENAKKKHPKGLYLVFLTGMWERFSYYGMRGILMLYLTKTFLEGGLAFDKSTASLIYGFATGLTYFTPLIGGWIADNFLGQRRAVLLGGLIMFFGEFVLFALDRQTFFPNIYPHLGIYLGLFLLIIGNGFFKPNISALVGGLYEPGDKRLDSAFSIFYMGINLGAFLAPLITGFLTDNIFAKNVINPETGQIIMSYGYRYGFLAAAIGMLIGELIFVFFAQKYLGDLGLQPKGGKKKIQELSEAEVQKPLTKEEKERIAVIFIYFFFAIFFFAGFEQAGSSLTLYTDNYINRTVMGFEIPTAWFQSVNPLFIVLLAPVFASFWGTKMGQRLTTPFKMGMGMILLGVGFFFMLGAVYERGGSIGVDPKDIAVKASLAWLVLTYLTHTIGELCLSPVGLSTVTKLSPPRLAGLMMGVWMMAAFFANAAGGVIASYVEKLGASVVFAAVSGFVILCGLGMILLNKKLQAMMHGVK</sequence>
<dbReference type="GO" id="GO:1904680">
    <property type="term" value="F:peptide transmembrane transporter activity"/>
    <property type="evidence" value="ECO:0007669"/>
    <property type="project" value="InterPro"/>
</dbReference>
<dbReference type="RefSeq" id="WP_264859866.1">
    <property type="nucleotide sequence ID" value="NZ_CP110230.1"/>
</dbReference>
<dbReference type="GO" id="GO:0006857">
    <property type="term" value="P:oligopeptide transport"/>
    <property type="evidence" value="ECO:0007669"/>
    <property type="project" value="InterPro"/>
</dbReference>
<evidence type="ECO:0000256" key="5">
    <source>
        <dbReference type="ARBA" id="ARBA00022856"/>
    </source>
</evidence>
<evidence type="ECO:0000256" key="2">
    <source>
        <dbReference type="ARBA" id="ARBA00022448"/>
    </source>
</evidence>
<evidence type="ECO:0000259" key="10">
    <source>
        <dbReference type="PROSITE" id="PS50850"/>
    </source>
</evidence>
<feature type="transmembrane region" description="Helical" evidence="9">
    <location>
        <begin position="441"/>
        <end position="464"/>
    </location>
</feature>
<gene>
    <name evidence="11" type="ORF">OL231_06355</name>
</gene>
<dbReference type="InterPro" id="IPR036259">
    <property type="entry name" value="MFS_trans_sf"/>
</dbReference>
<feature type="transmembrane region" description="Helical" evidence="9">
    <location>
        <begin position="60"/>
        <end position="79"/>
    </location>
</feature>